<dbReference type="InterPro" id="IPR031127">
    <property type="entry name" value="E3_UB_ligase_RBR"/>
</dbReference>
<evidence type="ECO:0000256" key="1">
    <source>
        <dbReference type="ARBA" id="ARBA00022679"/>
    </source>
</evidence>
<keyword evidence="6" id="KW-0862">Zinc</keyword>
<dbReference type="GO" id="GO:0008270">
    <property type="term" value="F:zinc ion binding"/>
    <property type="evidence" value="ECO:0007669"/>
    <property type="project" value="UniProtKB-KW"/>
</dbReference>
<dbReference type="EMBL" id="CAJNOQ010013284">
    <property type="protein sequence ID" value="CAF1318411.1"/>
    <property type="molecule type" value="Genomic_DNA"/>
</dbReference>
<dbReference type="Proteomes" id="UP000663829">
    <property type="component" value="Unassembled WGS sequence"/>
</dbReference>
<dbReference type="PROSITE" id="PS00518">
    <property type="entry name" value="ZF_RING_1"/>
    <property type="match status" value="1"/>
</dbReference>
<evidence type="ECO:0000259" key="7">
    <source>
        <dbReference type="PROSITE" id="PS51873"/>
    </source>
</evidence>
<dbReference type="Proteomes" id="UP000681722">
    <property type="component" value="Unassembled WGS sequence"/>
</dbReference>
<keyword evidence="4" id="KW-0863">Zinc-finger</keyword>
<gene>
    <name evidence="8" type="ORF">GPM918_LOCUS29351</name>
    <name evidence="9" type="ORF">SRO942_LOCUS29926</name>
</gene>
<dbReference type="InterPro" id="IPR044066">
    <property type="entry name" value="TRIAD_supradom"/>
</dbReference>
<dbReference type="InterPro" id="IPR017907">
    <property type="entry name" value="Znf_RING_CS"/>
</dbReference>
<accession>A0A815EY46</accession>
<dbReference type="PROSITE" id="PS51873">
    <property type="entry name" value="TRIAD"/>
    <property type="match status" value="1"/>
</dbReference>
<proteinExistence type="predicted"/>
<evidence type="ECO:0000256" key="4">
    <source>
        <dbReference type="ARBA" id="ARBA00022771"/>
    </source>
</evidence>
<evidence type="ECO:0000256" key="2">
    <source>
        <dbReference type="ARBA" id="ARBA00022723"/>
    </source>
</evidence>
<evidence type="ECO:0000256" key="6">
    <source>
        <dbReference type="ARBA" id="ARBA00022833"/>
    </source>
</evidence>
<dbReference type="GO" id="GO:0016567">
    <property type="term" value="P:protein ubiquitination"/>
    <property type="evidence" value="ECO:0007669"/>
    <property type="project" value="InterPro"/>
</dbReference>
<reference evidence="8" key="1">
    <citation type="submission" date="2021-02" db="EMBL/GenBank/DDBJ databases">
        <authorList>
            <person name="Nowell W R."/>
        </authorList>
    </citation>
    <scope>NUCLEOTIDE SEQUENCE</scope>
</reference>
<evidence type="ECO:0000256" key="3">
    <source>
        <dbReference type="ARBA" id="ARBA00022737"/>
    </source>
</evidence>
<keyword evidence="3" id="KW-0677">Repeat</keyword>
<dbReference type="GO" id="GO:0004842">
    <property type="term" value="F:ubiquitin-protein transferase activity"/>
    <property type="evidence" value="ECO:0007669"/>
    <property type="project" value="InterPro"/>
</dbReference>
<evidence type="ECO:0000313" key="8">
    <source>
        <dbReference type="EMBL" id="CAF1318411.1"/>
    </source>
</evidence>
<dbReference type="EMBL" id="CAJOBC010046355">
    <property type="protein sequence ID" value="CAF4162104.1"/>
    <property type="molecule type" value="Genomic_DNA"/>
</dbReference>
<organism evidence="8 10">
    <name type="scientific">Didymodactylos carnosus</name>
    <dbReference type="NCBI Taxonomy" id="1234261"/>
    <lineage>
        <taxon>Eukaryota</taxon>
        <taxon>Metazoa</taxon>
        <taxon>Spiralia</taxon>
        <taxon>Gnathifera</taxon>
        <taxon>Rotifera</taxon>
        <taxon>Eurotatoria</taxon>
        <taxon>Bdelloidea</taxon>
        <taxon>Philodinida</taxon>
        <taxon>Philodinidae</taxon>
        <taxon>Didymodactylos</taxon>
    </lineage>
</organism>
<comment type="caution">
    <text evidence="8">The sequence shown here is derived from an EMBL/GenBank/DDBJ whole genome shotgun (WGS) entry which is preliminary data.</text>
</comment>
<evidence type="ECO:0000256" key="5">
    <source>
        <dbReference type="ARBA" id="ARBA00022786"/>
    </source>
</evidence>
<protein>
    <recommendedName>
        <fullName evidence="7">RING-type domain-containing protein</fullName>
    </recommendedName>
</protein>
<dbReference type="PANTHER" id="PTHR11685">
    <property type="entry name" value="RBR FAMILY RING FINGER AND IBR DOMAIN-CONTAINING"/>
    <property type="match status" value="1"/>
</dbReference>
<name>A0A815EY46_9BILA</name>
<keyword evidence="1" id="KW-0808">Transferase</keyword>
<evidence type="ECO:0000313" key="10">
    <source>
        <dbReference type="Proteomes" id="UP000663829"/>
    </source>
</evidence>
<dbReference type="AlphaFoldDB" id="A0A815EY46"/>
<keyword evidence="10" id="KW-1185">Reference proteome</keyword>
<sequence length="326" mass="38117">MVISISLQNNVGKVTSAMLPDSFKMDEFTKMLSEKLGDIEGHRFVMDGKQLRLNDKQTFNQQKEQITNGKVIFVLDRLPGGGYLEMSLLIDIVLVELENELGKVKKQEHQCAVCMDSKQCMKLCCSKICQECFIRYFKTSNLILKCMVCQTRITYENFFVSKEFIKTLISLDEIKTLMKNIDCQICHCGTLVVNEKLYPKQTCLRCKRCFCFFCNKNWNDEQMLNVSKFTCHSNCDYETRITYELVLLQYNNAVQVPSRRCCPQCLNLGAYDEKCKYHCCTICKHVFCFICLEPEEECKRKYNSSYRLKCTDMKEQDYSIFPKIND</sequence>
<dbReference type="OrthoDB" id="9980797at2759"/>
<evidence type="ECO:0000313" key="9">
    <source>
        <dbReference type="EMBL" id="CAF4162104.1"/>
    </source>
</evidence>
<keyword evidence="2" id="KW-0479">Metal-binding</keyword>
<feature type="domain" description="RING-type" evidence="7">
    <location>
        <begin position="107"/>
        <end position="308"/>
    </location>
</feature>
<keyword evidence="5" id="KW-0833">Ubl conjugation pathway</keyword>